<keyword evidence="3" id="KW-1185">Reference proteome</keyword>
<dbReference type="InterPro" id="IPR054254">
    <property type="entry name" value="DUF6985"/>
</dbReference>
<proteinExistence type="predicted"/>
<name>A0A0J1GIE3_9GAMM</name>
<dbReference type="EMBL" id="LDOV01000030">
    <property type="protein sequence ID" value="KLU99482.1"/>
    <property type="molecule type" value="Genomic_DNA"/>
</dbReference>
<dbReference type="PATRIC" id="fig|754436.4.peg.3523"/>
<comment type="caution">
    <text evidence="2">The sequence shown here is derived from an EMBL/GenBank/DDBJ whole genome shotgun (WGS) entry which is preliminary data.</text>
</comment>
<dbReference type="RefSeq" id="WP_047875567.1">
    <property type="nucleotide sequence ID" value="NZ_BMYC01000012.1"/>
</dbReference>
<organism evidence="2 3">
    <name type="scientific">Photobacterium aphoticum</name>
    <dbReference type="NCBI Taxonomy" id="754436"/>
    <lineage>
        <taxon>Bacteria</taxon>
        <taxon>Pseudomonadati</taxon>
        <taxon>Pseudomonadota</taxon>
        <taxon>Gammaproteobacteria</taxon>
        <taxon>Vibrionales</taxon>
        <taxon>Vibrionaceae</taxon>
        <taxon>Photobacterium</taxon>
    </lineage>
</organism>
<evidence type="ECO:0000259" key="1">
    <source>
        <dbReference type="Pfam" id="PF22481"/>
    </source>
</evidence>
<evidence type="ECO:0000313" key="2">
    <source>
        <dbReference type="EMBL" id="KLU99482.1"/>
    </source>
</evidence>
<sequence>MYNVEKCQYPEIVTDDFFKYTSKRVSGFAGLQIRDGACGGRSSSKKSDGTVHFCCDKDLETEVFFDVIKWVEQNAQDILDLSLASFEEVYWEMRDLIIESLIDEHPDDVVPSISGYKDLKALCGVVAVHIKGSGTTTKPRFGIEFGCNWEDEHGAGVSFNGLDIIESGYASDAFDFE</sequence>
<accession>A0A0J1GIE3</accession>
<dbReference type="OrthoDB" id="5919057at2"/>
<protein>
    <recommendedName>
        <fullName evidence="1">DUF6985 domain-containing protein</fullName>
    </recommendedName>
</protein>
<evidence type="ECO:0000313" key="3">
    <source>
        <dbReference type="Proteomes" id="UP000036426"/>
    </source>
</evidence>
<feature type="domain" description="DUF6985" evidence="1">
    <location>
        <begin position="52"/>
        <end position="173"/>
    </location>
</feature>
<dbReference type="AlphaFoldDB" id="A0A0J1GIE3"/>
<dbReference type="Pfam" id="PF22481">
    <property type="entry name" value="DUF6985"/>
    <property type="match status" value="1"/>
</dbReference>
<gene>
    <name evidence="2" type="ORF">ABT58_16630</name>
</gene>
<reference evidence="2 3" key="1">
    <citation type="submission" date="2015-05" db="EMBL/GenBank/DDBJ databases">
        <title>Photobacterium galathea sp. nov.</title>
        <authorList>
            <person name="Machado H."/>
            <person name="Gram L."/>
        </authorList>
    </citation>
    <scope>NUCLEOTIDE SEQUENCE [LARGE SCALE GENOMIC DNA]</scope>
    <source>
        <strain evidence="2 3">DSM 25995</strain>
    </source>
</reference>
<dbReference type="Proteomes" id="UP000036426">
    <property type="component" value="Unassembled WGS sequence"/>
</dbReference>